<evidence type="ECO:0000313" key="3">
    <source>
        <dbReference type="Proteomes" id="UP000238325"/>
    </source>
</evidence>
<dbReference type="EMBL" id="PCPH01000004">
    <property type="protein sequence ID" value="PRB88754.1"/>
    <property type="molecule type" value="Genomic_DNA"/>
</dbReference>
<protein>
    <submittedName>
        <fullName evidence="1">Uncharacterized protein</fullName>
    </submittedName>
</protein>
<evidence type="ECO:0000313" key="2">
    <source>
        <dbReference type="EMBL" id="PRB88754.1"/>
    </source>
</evidence>
<gene>
    <name evidence="1" type="ORF">CQ022_16930</name>
    <name evidence="2" type="ORF">CQ033_15825</name>
</gene>
<keyword evidence="3" id="KW-1185">Reference proteome</keyword>
<evidence type="ECO:0000313" key="1">
    <source>
        <dbReference type="EMBL" id="PRB82379.1"/>
    </source>
</evidence>
<dbReference type="EMBL" id="PCPP01000003">
    <property type="protein sequence ID" value="PRB82379.1"/>
    <property type="molecule type" value="Genomic_DNA"/>
</dbReference>
<dbReference type="AlphaFoldDB" id="A0A2S9CPF7"/>
<dbReference type="Proteomes" id="UP000238325">
    <property type="component" value="Unassembled WGS sequence"/>
</dbReference>
<comment type="caution">
    <text evidence="1">The sequence shown here is derived from an EMBL/GenBank/DDBJ whole genome shotgun (WGS) entry which is preliminary data.</text>
</comment>
<evidence type="ECO:0000313" key="4">
    <source>
        <dbReference type="Proteomes" id="UP000238534"/>
    </source>
</evidence>
<organism evidence="1 4">
    <name type="scientific">Chryseobacterium culicis</name>
    <dbReference type="NCBI Taxonomy" id="680127"/>
    <lineage>
        <taxon>Bacteria</taxon>
        <taxon>Pseudomonadati</taxon>
        <taxon>Bacteroidota</taxon>
        <taxon>Flavobacteriia</taxon>
        <taxon>Flavobacteriales</taxon>
        <taxon>Weeksellaceae</taxon>
        <taxon>Chryseobacterium group</taxon>
        <taxon>Chryseobacterium</taxon>
    </lineage>
</organism>
<reference evidence="3 4" key="1">
    <citation type="submission" date="2017-09" db="EMBL/GenBank/DDBJ databases">
        <title>Genomic, metabolic, and phenotypic characteristics of bacterial isolates from the natural microbiome of the model nematode Caenorhabditis elegans.</title>
        <authorList>
            <person name="Zimmermann J."/>
            <person name="Obeng N."/>
            <person name="Yang W."/>
            <person name="Obeng O."/>
            <person name="Kissoyan K."/>
            <person name="Pees B."/>
            <person name="Dirksen P."/>
            <person name="Hoppner M."/>
            <person name="Franke A."/>
            <person name="Rosenstiel P."/>
            <person name="Leippe M."/>
            <person name="Dierking K."/>
            <person name="Kaleta C."/>
            <person name="Schulenburg H."/>
        </authorList>
    </citation>
    <scope>NUCLEOTIDE SEQUENCE [LARGE SCALE GENOMIC DNA]</scope>
    <source>
        <strain evidence="1 4">MYb25</strain>
        <strain evidence="2 3">MYb44</strain>
    </source>
</reference>
<accession>A0A2S9CPF7</accession>
<sequence>MIFLLLNKKNMIGFKQLPHDKEPLLFGNGESAKVHEKPDCFMYRELEKTSKTMTTAGRFSPLFIESWNSQKK</sequence>
<proteinExistence type="predicted"/>
<dbReference type="Proteomes" id="UP000238534">
    <property type="component" value="Unassembled WGS sequence"/>
</dbReference>
<name>A0A2S9CPF7_CHRCI</name>